<reference evidence="2 3" key="1">
    <citation type="journal article" date="2015" name="Sci. Rep.">
        <title>Chromosome-level genome map provides insights into diverse defense mechanisms in the medicinal fungus Ganoderma sinense.</title>
        <authorList>
            <person name="Zhu Y."/>
            <person name="Xu J."/>
            <person name="Sun C."/>
            <person name="Zhou S."/>
            <person name="Xu H."/>
            <person name="Nelson D.R."/>
            <person name="Qian J."/>
            <person name="Song J."/>
            <person name="Luo H."/>
            <person name="Xiang L."/>
            <person name="Li Y."/>
            <person name="Xu Z."/>
            <person name="Ji A."/>
            <person name="Wang L."/>
            <person name="Lu S."/>
            <person name="Hayward A."/>
            <person name="Sun W."/>
            <person name="Li X."/>
            <person name="Schwartz D.C."/>
            <person name="Wang Y."/>
            <person name="Chen S."/>
        </authorList>
    </citation>
    <scope>NUCLEOTIDE SEQUENCE [LARGE SCALE GENOMIC DNA]</scope>
    <source>
        <strain evidence="2 3">ZZ0214-1</strain>
    </source>
</reference>
<feature type="compositionally biased region" description="Basic residues" evidence="1">
    <location>
        <begin position="107"/>
        <end position="117"/>
    </location>
</feature>
<feature type="region of interest" description="Disordered" evidence="1">
    <location>
        <begin position="188"/>
        <end position="253"/>
    </location>
</feature>
<comment type="caution">
    <text evidence="2">The sequence shown here is derived from an EMBL/GenBank/DDBJ whole genome shotgun (WGS) entry which is preliminary data.</text>
</comment>
<gene>
    <name evidence="2" type="ORF">GSI_09510</name>
</gene>
<feature type="region of interest" description="Disordered" evidence="1">
    <location>
        <begin position="566"/>
        <end position="594"/>
    </location>
</feature>
<name>A0A2G8S3K3_9APHY</name>
<feature type="compositionally biased region" description="Polar residues" evidence="1">
    <location>
        <begin position="205"/>
        <end position="214"/>
    </location>
</feature>
<dbReference type="Proteomes" id="UP000230002">
    <property type="component" value="Unassembled WGS sequence"/>
</dbReference>
<dbReference type="AlphaFoldDB" id="A0A2G8S3K3"/>
<accession>A0A2G8S3K3</accession>
<feature type="compositionally biased region" description="Low complexity" evidence="1">
    <location>
        <begin position="573"/>
        <end position="594"/>
    </location>
</feature>
<dbReference type="STRING" id="1077348.A0A2G8S3K3"/>
<organism evidence="2 3">
    <name type="scientific">Ganoderma sinense ZZ0214-1</name>
    <dbReference type="NCBI Taxonomy" id="1077348"/>
    <lineage>
        <taxon>Eukaryota</taxon>
        <taxon>Fungi</taxon>
        <taxon>Dikarya</taxon>
        <taxon>Basidiomycota</taxon>
        <taxon>Agaricomycotina</taxon>
        <taxon>Agaricomycetes</taxon>
        <taxon>Polyporales</taxon>
        <taxon>Polyporaceae</taxon>
        <taxon>Ganoderma</taxon>
    </lineage>
</organism>
<feature type="compositionally biased region" description="Low complexity" evidence="1">
    <location>
        <begin position="94"/>
        <end position="106"/>
    </location>
</feature>
<feature type="compositionally biased region" description="Basic and acidic residues" evidence="1">
    <location>
        <begin position="141"/>
        <end position="151"/>
    </location>
</feature>
<dbReference type="OrthoDB" id="2758030at2759"/>
<feature type="region of interest" description="Disordered" evidence="1">
    <location>
        <begin position="75"/>
        <end position="151"/>
    </location>
</feature>
<evidence type="ECO:0000313" key="2">
    <source>
        <dbReference type="EMBL" id="PIL28359.1"/>
    </source>
</evidence>
<keyword evidence="3" id="KW-1185">Reference proteome</keyword>
<proteinExistence type="predicted"/>
<dbReference type="EMBL" id="AYKW01000024">
    <property type="protein sequence ID" value="PIL28359.1"/>
    <property type="molecule type" value="Genomic_DNA"/>
</dbReference>
<evidence type="ECO:0000256" key="1">
    <source>
        <dbReference type="SAM" id="MobiDB-lite"/>
    </source>
</evidence>
<feature type="compositionally biased region" description="Basic and acidic residues" evidence="1">
    <location>
        <begin position="217"/>
        <end position="227"/>
    </location>
</feature>
<evidence type="ECO:0000313" key="3">
    <source>
        <dbReference type="Proteomes" id="UP000230002"/>
    </source>
</evidence>
<feature type="compositionally biased region" description="Low complexity" evidence="1">
    <location>
        <begin position="118"/>
        <end position="131"/>
    </location>
</feature>
<sequence length="701" mass="75235">MALVVHPPPVDGLRRSPRIRVRRQTNLSRPSCLLAHPQTAVSRRTLPRSTHAADLSIHPNPSAIVASLATHAQSGIRPPCSLAPAAAGKRRARASTGSSSTAPSSSRNRRPAARKHPIPVVVPHPSSSVPVLAGSKRKRSRDAADRPDRAAYELVAVPAAGEKTVDEDEEFQTPRQLRYAKRQRLLTSLSDNETPATRADVGRLGSSTSFIASNSSPEERSRPERPPTPRPKVPTLSVPDATPPPLPAPSFTEPCMKPTLPDLATEEPAEPTLLPFHRLKLAPRERRPETADTGLWKLACQERVEFLKETYRAVYEAVVQAEELAAQKFLPQAPSTASESVPSPSSPVTAPFTLYTPSSCAAAALVDADGDMDMDAEYSSDWDSDEDEDLLFDAHAQTFDGVDPFSNATNAPTNLGGQAFGPPTLPPLASVPVYALECVPEQTGRNGVPFVGRGTPVDRARRAEWLSPAVPLLPRAMAMDLWMRHSRSSPAFYAPQPLMSMGFEPMQIDIQPQFEQQEYAQHECMPWLDPALRAASSSPSPSPVPAVPYTVPCTPAHQLEQPDFAMATPEYPSTPDLSSSPSSSSSSLSQSGSPSPTGCAWHATFLQCLQSPTGCAPCFSSPPTSGPVAYVEPPNPTPQHGAATTQAFIGSQPQSPLGQGMELDLEQEAFAMRREEGYVRVHTHTPLPVVSGSVTLSHALG</sequence>
<protein>
    <submittedName>
        <fullName evidence="2">Uncharacterized protein</fullName>
    </submittedName>
</protein>